<dbReference type="InterPro" id="IPR005821">
    <property type="entry name" value="Ion_trans_dom"/>
</dbReference>
<keyword evidence="7" id="KW-0813">Transport</keyword>
<reference evidence="7 8" key="1">
    <citation type="submission" date="2024-06" db="EMBL/GenBank/DDBJ databases">
        <title>Genomic Encyclopedia of Type Strains, Phase IV (KMG-IV): sequencing the most valuable type-strain genomes for metagenomic binning, comparative biology and taxonomic classification.</title>
        <authorList>
            <person name="Goeker M."/>
        </authorList>
    </citation>
    <scope>NUCLEOTIDE SEQUENCE [LARGE SCALE GENOMIC DNA]</scope>
    <source>
        <strain evidence="7 8">DSM 28102</strain>
    </source>
</reference>
<comment type="subcellular location">
    <subcellularLocation>
        <location evidence="1">Membrane</location>
        <topology evidence="1">Multi-pass membrane protein</topology>
    </subcellularLocation>
</comment>
<accession>A0ABV2I903</accession>
<keyword evidence="2 5" id="KW-0812">Transmembrane</keyword>
<evidence type="ECO:0000313" key="7">
    <source>
        <dbReference type="EMBL" id="MET3598742.1"/>
    </source>
</evidence>
<evidence type="ECO:0000256" key="2">
    <source>
        <dbReference type="ARBA" id="ARBA00022692"/>
    </source>
</evidence>
<evidence type="ECO:0000313" key="8">
    <source>
        <dbReference type="Proteomes" id="UP001549164"/>
    </source>
</evidence>
<keyword evidence="7" id="KW-0406">Ion transport</keyword>
<organism evidence="7 8">
    <name type="scientific">Martelella mangrovi</name>
    <dbReference type="NCBI Taxonomy" id="1397477"/>
    <lineage>
        <taxon>Bacteria</taxon>
        <taxon>Pseudomonadati</taxon>
        <taxon>Pseudomonadota</taxon>
        <taxon>Alphaproteobacteria</taxon>
        <taxon>Hyphomicrobiales</taxon>
        <taxon>Aurantimonadaceae</taxon>
        <taxon>Martelella</taxon>
    </lineage>
</organism>
<evidence type="ECO:0000256" key="3">
    <source>
        <dbReference type="ARBA" id="ARBA00022989"/>
    </source>
</evidence>
<evidence type="ECO:0000256" key="5">
    <source>
        <dbReference type="SAM" id="Phobius"/>
    </source>
</evidence>
<dbReference type="Pfam" id="PF00520">
    <property type="entry name" value="Ion_trans"/>
    <property type="match status" value="1"/>
</dbReference>
<keyword evidence="4 5" id="KW-0472">Membrane</keyword>
<feature type="transmembrane region" description="Helical" evidence="5">
    <location>
        <begin position="51"/>
        <end position="67"/>
    </location>
</feature>
<evidence type="ECO:0000259" key="6">
    <source>
        <dbReference type="Pfam" id="PF00520"/>
    </source>
</evidence>
<evidence type="ECO:0000256" key="1">
    <source>
        <dbReference type="ARBA" id="ARBA00004141"/>
    </source>
</evidence>
<feature type="transmembrane region" description="Helical" evidence="5">
    <location>
        <begin position="157"/>
        <end position="175"/>
    </location>
</feature>
<evidence type="ECO:0000256" key="4">
    <source>
        <dbReference type="ARBA" id="ARBA00023136"/>
    </source>
</evidence>
<name>A0ABV2I903_9HYPH</name>
<dbReference type="InterPro" id="IPR027359">
    <property type="entry name" value="Volt_channel_dom_sf"/>
</dbReference>
<feature type="transmembrane region" description="Helical" evidence="5">
    <location>
        <begin position="12"/>
        <end position="31"/>
    </location>
</feature>
<dbReference type="SUPFAM" id="SSF81324">
    <property type="entry name" value="Voltage-gated potassium channels"/>
    <property type="match status" value="1"/>
</dbReference>
<dbReference type="GO" id="GO:0034220">
    <property type="term" value="P:monoatomic ion transmembrane transport"/>
    <property type="evidence" value="ECO:0007669"/>
    <property type="project" value="UniProtKB-KW"/>
</dbReference>
<dbReference type="EMBL" id="JBEPLY010000002">
    <property type="protein sequence ID" value="MET3598742.1"/>
    <property type="molecule type" value="Genomic_DNA"/>
</dbReference>
<dbReference type="InterPro" id="IPR043203">
    <property type="entry name" value="VGCC_Ca_Na"/>
</dbReference>
<keyword evidence="3 5" id="KW-1133">Transmembrane helix</keyword>
<dbReference type="Proteomes" id="UP001549164">
    <property type="component" value="Unassembled WGS sequence"/>
</dbReference>
<dbReference type="PANTHER" id="PTHR10037">
    <property type="entry name" value="VOLTAGE-GATED CATION CHANNEL CALCIUM AND SODIUM"/>
    <property type="match status" value="1"/>
</dbReference>
<comment type="caution">
    <text evidence="7">The sequence shown here is derived from an EMBL/GenBank/DDBJ whole genome shotgun (WGS) entry which is preliminary data.</text>
</comment>
<feature type="transmembrane region" description="Helical" evidence="5">
    <location>
        <begin position="79"/>
        <end position="100"/>
    </location>
</feature>
<dbReference type="Gene3D" id="1.10.287.70">
    <property type="match status" value="1"/>
</dbReference>
<dbReference type="Gene3D" id="1.20.120.350">
    <property type="entry name" value="Voltage-gated potassium channels. Chain C"/>
    <property type="match status" value="1"/>
</dbReference>
<sequence length="274" mass="31071">MRDKVLALTASRNWEAFILTVIIINAITLGFETSETVMQSFAGPVLRFFDRIVLVIFVVEIALRLYAHRLRFFRDPWSLFDFSIVAISLLPASGPLQVLRALRILRALRLLSMIPSLRRVIGGLVAALPGMGSIIVLMALVFYIFAVIATRLYGEAFPEWFGSLGATIYSLFQIMTLESWSMGIVRPVMDVYPNAWLFFVPFILSTAFTVLNLFIGIIVSAMQKEHEQELLEENRQARQPEMQLILSELKALRQEVASLKQDQQPEDGYSAHRS</sequence>
<keyword evidence="8" id="KW-1185">Reference proteome</keyword>
<gene>
    <name evidence="7" type="ORF">ABID12_000669</name>
</gene>
<dbReference type="RefSeq" id="WP_354433099.1">
    <property type="nucleotide sequence ID" value="NZ_JBEPLY010000002.1"/>
</dbReference>
<protein>
    <submittedName>
        <fullName evidence="7">Voltage-gated sodium channel</fullName>
    </submittedName>
</protein>
<proteinExistence type="predicted"/>
<keyword evidence="7" id="KW-0407">Ion channel</keyword>
<feature type="transmembrane region" description="Helical" evidence="5">
    <location>
        <begin position="195"/>
        <end position="219"/>
    </location>
</feature>
<feature type="transmembrane region" description="Helical" evidence="5">
    <location>
        <begin position="120"/>
        <end position="145"/>
    </location>
</feature>
<feature type="domain" description="Ion transport" evidence="6">
    <location>
        <begin position="12"/>
        <end position="229"/>
    </location>
</feature>
<dbReference type="PANTHER" id="PTHR10037:SF62">
    <property type="entry name" value="SODIUM CHANNEL PROTEIN 60E"/>
    <property type="match status" value="1"/>
</dbReference>